<dbReference type="GO" id="GO:0007156">
    <property type="term" value="P:homophilic cell adhesion via plasma membrane adhesion molecules"/>
    <property type="evidence" value="ECO:0007669"/>
    <property type="project" value="InterPro"/>
</dbReference>
<feature type="region of interest" description="Disordered" evidence="13">
    <location>
        <begin position="2182"/>
        <end position="2205"/>
    </location>
</feature>
<keyword evidence="7 12" id="KW-0106">Calcium</keyword>
<dbReference type="Proteomes" id="UP000010552">
    <property type="component" value="Unassembled WGS sequence"/>
</dbReference>
<dbReference type="CDD" id="cd11304">
    <property type="entry name" value="Cadherin_repeat"/>
    <property type="match status" value="21"/>
</dbReference>
<evidence type="ECO:0000256" key="2">
    <source>
        <dbReference type="ARBA" id="ARBA00022475"/>
    </source>
</evidence>
<feature type="domain" description="Cadherin" evidence="15">
    <location>
        <begin position="17"/>
        <end position="102"/>
    </location>
</feature>
<feature type="region of interest" description="Disordered" evidence="13">
    <location>
        <begin position="2295"/>
        <end position="2319"/>
    </location>
</feature>
<feature type="domain" description="Cadherin" evidence="15">
    <location>
        <begin position="1165"/>
        <end position="1269"/>
    </location>
</feature>
<feature type="compositionally biased region" description="Low complexity" evidence="13">
    <location>
        <begin position="2511"/>
        <end position="2523"/>
    </location>
</feature>
<reference evidence="17" key="1">
    <citation type="journal article" date="2013" name="Science">
        <title>Comparative analysis of bat genomes provides insight into the evolution of flight and immunity.</title>
        <authorList>
            <person name="Zhang G."/>
            <person name="Cowled C."/>
            <person name="Shi Z."/>
            <person name="Huang Z."/>
            <person name="Bishop-Lilly K.A."/>
            <person name="Fang X."/>
            <person name="Wynne J.W."/>
            <person name="Xiong Z."/>
            <person name="Baker M.L."/>
            <person name="Zhao W."/>
            <person name="Tachedjian M."/>
            <person name="Zhu Y."/>
            <person name="Zhou P."/>
            <person name="Jiang X."/>
            <person name="Ng J."/>
            <person name="Yang L."/>
            <person name="Wu L."/>
            <person name="Xiao J."/>
            <person name="Feng Y."/>
            <person name="Chen Y."/>
            <person name="Sun X."/>
            <person name="Zhang Y."/>
            <person name="Marsh G.A."/>
            <person name="Crameri G."/>
            <person name="Broder C.C."/>
            <person name="Frey K.G."/>
            <person name="Wang L.F."/>
            <person name="Wang J."/>
        </authorList>
    </citation>
    <scope>NUCLEOTIDE SEQUENCE [LARGE SCALE GENOMIC DNA]</scope>
</reference>
<evidence type="ECO:0000256" key="4">
    <source>
        <dbReference type="ARBA" id="ARBA00022692"/>
    </source>
</evidence>
<dbReference type="PROSITE" id="PS50268">
    <property type="entry name" value="CADHERIN_2"/>
    <property type="match status" value="21"/>
</dbReference>
<keyword evidence="4 14" id="KW-0812">Transmembrane</keyword>
<dbReference type="FunCoup" id="L5KDC5">
    <property type="interactions" value="842"/>
</dbReference>
<comment type="subcellular location">
    <subcellularLocation>
        <location evidence="1">Cell membrane</location>
        <topology evidence="1">Single-pass type I membrane protein</topology>
    </subcellularLocation>
</comment>
<feature type="compositionally biased region" description="Low complexity" evidence="13">
    <location>
        <begin position="2478"/>
        <end position="2500"/>
    </location>
</feature>
<dbReference type="FunFam" id="2.60.40.60:FF:000140">
    <property type="entry name" value="Dachsous cadherin-related 1"/>
    <property type="match status" value="1"/>
</dbReference>
<evidence type="ECO:0000256" key="5">
    <source>
        <dbReference type="ARBA" id="ARBA00022729"/>
    </source>
</evidence>
<protein>
    <submittedName>
        <fullName evidence="16">Protocadherin-16</fullName>
    </submittedName>
</protein>
<feature type="domain" description="Cadherin" evidence="15">
    <location>
        <begin position="208"/>
        <end position="311"/>
    </location>
</feature>
<dbReference type="PANTHER" id="PTHR24026:SF126">
    <property type="entry name" value="PROTOCADHERIN FAT 4"/>
    <property type="match status" value="1"/>
</dbReference>
<dbReference type="PRINTS" id="PR00205">
    <property type="entry name" value="CADHERIN"/>
</dbReference>
<dbReference type="InterPro" id="IPR015919">
    <property type="entry name" value="Cadherin-like_sf"/>
</dbReference>
<dbReference type="Pfam" id="PF00028">
    <property type="entry name" value="Cadherin"/>
    <property type="match status" value="18"/>
</dbReference>
<feature type="domain" description="Cadherin" evidence="15">
    <location>
        <begin position="418"/>
        <end position="528"/>
    </location>
</feature>
<evidence type="ECO:0000256" key="8">
    <source>
        <dbReference type="ARBA" id="ARBA00022889"/>
    </source>
</evidence>
<feature type="domain" description="Cadherin" evidence="15">
    <location>
        <begin position="1912"/>
        <end position="2015"/>
    </location>
</feature>
<dbReference type="PANTHER" id="PTHR24026">
    <property type="entry name" value="FAT ATYPICAL CADHERIN-RELATED"/>
    <property type="match status" value="1"/>
</dbReference>
<dbReference type="InParanoid" id="L5KDC5"/>
<accession>L5KDC5</accession>
<feature type="domain" description="Cadherin" evidence="15">
    <location>
        <begin position="641"/>
        <end position="741"/>
    </location>
</feature>
<dbReference type="STRING" id="9402.L5KDC5"/>
<dbReference type="FunFam" id="2.60.40.60:FF:000035">
    <property type="entry name" value="Protocadherin Fat 3"/>
    <property type="match status" value="2"/>
</dbReference>
<dbReference type="FunFam" id="2.60.40.60:FF:000214">
    <property type="entry name" value="Dachsous cadherin-related 1"/>
    <property type="match status" value="1"/>
</dbReference>
<feature type="domain" description="Cadherin" evidence="15">
    <location>
        <begin position="2123"/>
        <end position="2242"/>
    </location>
</feature>
<keyword evidence="5" id="KW-0732">Signal</keyword>
<evidence type="ECO:0000256" key="14">
    <source>
        <dbReference type="SAM" id="Phobius"/>
    </source>
</evidence>
<keyword evidence="17" id="KW-1185">Reference proteome</keyword>
<evidence type="ECO:0000256" key="6">
    <source>
        <dbReference type="ARBA" id="ARBA00022737"/>
    </source>
</evidence>
<dbReference type="GO" id="GO:0005509">
    <property type="term" value="F:calcium ion binding"/>
    <property type="evidence" value="ECO:0007669"/>
    <property type="project" value="UniProtKB-UniRule"/>
</dbReference>
<evidence type="ECO:0000256" key="7">
    <source>
        <dbReference type="ARBA" id="ARBA00022837"/>
    </source>
</evidence>
<evidence type="ECO:0000313" key="16">
    <source>
        <dbReference type="EMBL" id="ELK09342.1"/>
    </source>
</evidence>
<dbReference type="FunFam" id="2.60.40.60:FF:000158">
    <property type="entry name" value="Dachsous cadherin-related 1"/>
    <property type="match status" value="1"/>
</dbReference>
<dbReference type="eggNOG" id="KOG3594">
    <property type="taxonomic scope" value="Eukaryota"/>
</dbReference>
<dbReference type="FunFam" id="2.60.40.60:FF:000150">
    <property type="entry name" value="Dachsous cadherin-related 1"/>
    <property type="match status" value="1"/>
</dbReference>
<feature type="domain" description="Cadherin" evidence="15">
    <location>
        <begin position="1481"/>
        <end position="1586"/>
    </location>
</feature>
<dbReference type="InterPro" id="IPR020894">
    <property type="entry name" value="Cadherin_CS"/>
</dbReference>
<feature type="domain" description="Cadherin" evidence="15">
    <location>
        <begin position="2016"/>
        <end position="2122"/>
    </location>
</feature>
<sequence length="2532" mass="265038">MVSPADLVLKRSEAPDVTATDADSGPFGLLSYSLGAGLGASGSPPFRIDAQSGDVCTTRTLDRDQGPSSFDFTVTAVDGGGLKSMVYVKVFVSDENDNPPQFYPREYAASLSAQSPPGTAVLRVRAHDPDQGPHGRLSYHILAGNSPQLFALDEHSGLLTVAWPLARQVNSVVQLEIGAQDGGGLQAEPSARVNISIVPGTPIPPIFEQLQYVFSVPEDVAPGTSVGIVQAHNPPGRLGPVTLALSGGDPRGLFSLDGASGTLQTLRPLDRELLGPVLELEVRAGSGAPPAFAVARVRVLLDDVNDNSPAFPAPEDMVLLPPNTAPGTLIYTLRALDPDSGINSRVTFTLLAGGGGIFTVDPTTGHIRLMGPLGPPGGPAHELDLEARDGGSPARTSHFRLRVVVQDLGTRGLAPHFDSPTYRVDLPSGITPGTQILQVQARAPDGGPITYHLAADGPSSLFGLEPQSGWLWVRAALDREAQELYTLKIMAVSGSKAEWGQQTSTATVRVSILNQNDHSPRLSEEPTFLAVAENQAPGTSVGRVFATDRDTGPNGRLTYSLRQLSEDSKAFRIHPQTGEVTTLQTLDRERQSSYQLLVQVQDAGSPPRSTTGTVHIAVLDLNDNSPTFLQASGAAGGGLPVQVPDRVPPGTLVTTLQAKDPDEGENGTILYTLMGPGSELFSLHPHSGELLTAAPLIRAERPHYVLTLSAHDQGSPPRSSSLQLLVQVLPSARSAEPPPDPSEADPVAPVPVVLTVTAAEGLRPGSLLGSVAPPEPAGVGALTYTLVGGADPDGTFALDATSGRLAPRGLDRETTPALLLLVEATDRPANASRRRSARVSARVFVTDENDNAPVFASPSRVRLPEDQPPGPAALHVVARDPDLGEAARVTYRLAAGGDGYFRLHSSTGALSVVRPLDREQRAEHILTVVASDHGSPPRSATQLLSVSVADVNDEAPAFQQQEYSVLLRENSPPGTSLLTLQATDSDLGSNGQVTYGGISGESFSLDPDTGVLTTLRALDREEQEEINLTVYARDRGSPPLLTHVTVRVAVEDENDHAPTFGSAHLSLEVPEGQDPQTLTTLRASDPDVGANGQLQYRIVDGDPSGAFVLDLVSGEFGTMRPLDREVEPAFQLRIEAQDGGQPALSATLLVTVTVLDANDHAPAFPVPAYSVEVPEDAPAGTLLLQLQAHDPDAGANGHVTYYLGAGAAGAFLLEPSSGELRTAIALDREQCPSYAFSVSAVDGAAAGPLSTTVSVTITVRDVNDHAPTFPTSPLRLRLPRPGPSLSPPTLALATLRAEDRDAGANASILYRLAGTPPPGTTVDSYTGEIRVARSPVAVGPQDRVLFIVATDLGRPARSATGVVVIGLQGESERGPRFPRASSDVALRENAPAGTPIASPKAVHTGGSNGPIIYSILSGNEKGTFSIQPSTGAITVRSAEGLDFEASPRLRLVLQAESRGAFAFSVLTLTLQDANDNAPRFLRPHYVAFLPESRPLEGPLLQVEADDLDQGPSGQISYSLAASQPARGLFHVDPATGTITTTAILDREIWAETRLVLMATDRGSPALVGSATLTVMVIDTNDNRPTIPQPWELRVSEDALLGSEIAQVTGNDVDSGPVLWYALSSSGPQDPFSVGRYGGRVSLTGPLDFEQRDRYHLQLLAHDGPHEGHANLTVLVEDINDNAPAFSQSLYQVMLLEHTPPGSAILSVSATDRDSGANGHISYHLASPAEGFRVDPNNGTLFTTVGTVALGHEGPGVVDVVLEARDHGIPGRAAQATVHVQLQDQNDHTPSFTLPHYRVAVTEDLPPGSTLLTLEATDADGSRTHATVDYSIISGNRGRVFQLEPRLAEAGESGGLGPRVLGCLVLLEPLDFESLTQYNLTVAAADRGQPPRSTAVPVTVTVLDVNDNPPVFTRTSYHVAVPEDTPVGAELLYVEASDADLGPHGLVSFTLSSGDPSGLFELEESSGALRLARPLDCETQAQHQLVVQAADPAGAHFALAPVTIEVQDVNDYGPAFPLSLLSTSLAENQPPGTLVTTLHAIDGDAGAFGRLRYSLLEAGPGPEGREVFALNSSTGELRARVAFDYEHTGSFQLLVGAADAGNLSASVTVSVLVTGEDEYDPVFLAPAFHFQVPEGARRGHSLGHVQATDEDGGADGLVLYSLATSSPYFGINQTTGALYLRVDSRAPGSGTSPSGGGGRTRREAPRELRLEVVARGPLPGSRSATVPVTVDITHTALGLAPDLNLLLVGAVAASLGVVVVLALAALVLGLVRARSRKMEAAPGPMSQAAPLASGSLQKLGREPPSPLPSEHLDTSCEPPAPDTWYKGRKAGLLLPGAGATLYREEGPPATATAFLGGCGLSPAPTGDYGFPADGKPCVAGALTAIVAGEEELRGSYNWDYLLSWCPQFQPLASVFTEIARLKDEARPCPPAPRIDPPPLITAVAHPGAKSVPPKPANTAATRAIFPPTSHRSPISHEGSLSSAAMSPSFSPSLSPLAARSPVVSPFGVAQGPSASALSAESSLEPPDDTELHI</sequence>
<proteinExistence type="predicted"/>
<dbReference type="SUPFAM" id="SSF49313">
    <property type="entry name" value="Cadherin-like"/>
    <property type="match status" value="21"/>
</dbReference>
<feature type="domain" description="Cadherin" evidence="15">
    <location>
        <begin position="1586"/>
        <end position="1685"/>
    </location>
</feature>
<dbReference type="FunFam" id="2.60.40.60:FF:000060">
    <property type="entry name" value="Putative cadherin-23"/>
    <property type="match status" value="1"/>
</dbReference>
<evidence type="ECO:0000256" key="11">
    <source>
        <dbReference type="ARBA" id="ARBA00023180"/>
    </source>
</evidence>
<dbReference type="FunFam" id="2.60.40.60:FF:000235">
    <property type="entry name" value="Dachsous cadherin-related 1"/>
    <property type="match status" value="1"/>
</dbReference>
<evidence type="ECO:0000256" key="10">
    <source>
        <dbReference type="ARBA" id="ARBA00023136"/>
    </source>
</evidence>
<keyword evidence="9 14" id="KW-1133">Transmembrane helix</keyword>
<dbReference type="FunFam" id="2.60.40.60:FF:000020">
    <property type="entry name" value="Dachsous cadherin-related 1b"/>
    <property type="match status" value="8"/>
</dbReference>
<feature type="domain" description="Cadherin" evidence="15">
    <location>
        <begin position="103"/>
        <end position="207"/>
    </location>
</feature>
<dbReference type="EMBL" id="KB030828">
    <property type="protein sequence ID" value="ELK09342.1"/>
    <property type="molecule type" value="Genomic_DNA"/>
</dbReference>
<dbReference type="FunFam" id="2.60.40.60:FF:000201">
    <property type="entry name" value="Dachsous cadherin-related 1"/>
    <property type="match status" value="1"/>
</dbReference>
<keyword evidence="8" id="KW-0130">Cell adhesion</keyword>
<feature type="domain" description="Cadherin" evidence="15">
    <location>
        <begin position="855"/>
        <end position="958"/>
    </location>
</feature>
<gene>
    <name evidence="16" type="ORF">PAL_GLEAN10003251</name>
</gene>
<dbReference type="GO" id="GO:0005886">
    <property type="term" value="C:plasma membrane"/>
    <property type="evidence" value="ECO:0007669"/>
    <property type="project" value="UniProtKB-SubCell"/>
</dbReference>
<evidence type="ECO:0000256" key="9">
    <source>
        <dbReference type="ARBA" id="ARBA00022989"/>
    </source>
</evidence>
<dbReference type="InterPro" id="IPR002126">
    <property type="entry name" value="Cadherin-like_dom"/>
</dbReference>
<dbReference type="FunFam" id="2.60.40.60:FF:000104">
    <property type="entry name" value="cadherin-23 isoform X1"/>
    <property type="match status" value="1"/>
</dbReference>
<feature type="domain" description="Cadherin" evidence="15">
    <location>
        <begin position="750"/>
        <end position="855"/>
    </location>
</feature>
<keyword evidence="6" id="KW-0677">Repeat</keyword>
<keyword evidence="11" id="KW-0325">Glycoprotein</keyword>
<dbReference type="SMART" id="SM00112">
    <property type="entry name" value="CA"/>
    <property type="match status" value="21"/>
</dbReference>
<feature type="domain" description="Cadherin" evidence="15">
    <location>
        <begin position="312"/>
        <end position="417"/>
    </location>
</feature>
<feature type="domain" description="Cadherin" evidence="15">
    <location>
        <begin position="1792"/>
        <end position="1911"/>
    </location>
</feature>
<dbReference type="Gene3D" id="2.60.40.60">
    <property type="entry name" value="Cadherins"/>
    <property type="match status" value="21"/>
</dbReference>
<keyword evidence="3" id="KW-0597">Phosphoprotein</keyword>
<feature type="domain" description="Cadherin" evidence="15">
    <location>
        <begin position="959"/>
        <end position="1060"/>
    </location>
</feature>
<evidence type="ECO:0000313" key="17">
    <source>
        <dbReference type="Proteomes" id="UP000010552"/>
    </source>
</evidence>
<evidence type="ECO:0000256" key="3">
    <source>
        <dbReference type="ARBA" id="ARBA00022553"/>
    </source>
</evidence>
<keyword evidence="2" id="KW-1003">Cell membrane</keyword>
<name>L5KDC5_PTEAL</name>
<feature type="domain" description="Cadherin" evidence="15">
    <location>
        <begin position="1686"/>
        <end position="1791"/>
    </location>
</feature>
<feature type="domain" description="Cadherin" evidence="15">
    <location>
        <begin position="523"/>
        <end position="628"/>
    </location>
</feature>
<evidence type="ECO:0000256" key="12">
    <source>
        <dbReference type="PROSITE-ProRule" id="PRU00043"/>
    </source>
</evidence>
<evidence type="ECO:0000256" key="13">
    <source>
        <dbReference type="SAM" id="MobiDB-lite"/>
    </source>
</evidence>
<feature type="region of interest" description="Disordered" evidence="13">
    <location>
        <begin position="2465"/>
        <end position="2532"/>
    </location>
</feature>
<dbReference type="PROSITE" id="PS00232">
    <property type="entry name" value="CADHERIN_1"/>
    <property type="match status" value="8"/>
</dbReference>
<feature type="domain" description="Cadherin" evidence="15">
    <location>
        <begin position="1061"/>
        <end position="1164"/>
    </location>
</feature>
<dbReference type="FunFam" id="2.60.40.60:FF:000254">
    <property type="entry name" value="Dachsous cadherin-related 1"/>
    <property type="match status" value="1"/>
</dbReference>
<keyword evidence="10 14" id="KW-0472">Membrane</keyword>
<evidence type="ECO:0000259" key="15">
    <source>
        <dbReference type="PROSITE" id="PS50268"/>
    </source>
</evidence>
<evidence type="ECO:0000256" key="1">
    <source>
        <dbReference type="ARBA" id="ARBA00004251"/>
    </source>
</evidence>
<feature type="domain" description="Cadherin" evidence="15">
    <location>
        <begin position="1378"/>
        <end position="1480"/>
    </location>
</feature>
<feature type="transmembrane region" description="Helical" evidence="14">
    <location>
        <begin position="2244"/>
        <end position="2270"/>
    </location>
</feature>
<organism evidence="16 17">
    <name type="scientific">Pteropus alecto</name>
    <name type="common">Black flying fox</name>
    <dbReference type="NCBI Taxonomy" id="9402"/>
    <lineage>
        <taxon>Eukaryota</taxon>
        <taxon>Metazoa</taxon>
        <taxon>Chordata</taxon>
        <taxon>Craniata</taxon>
        <taxon>Vertebrata</taxon>
        <taxon>Euteleostomi</taxon>
        <taxon>Mammalia</taxon>
        <taxon>Eutheria</taxon>
        <taxon>Laurasiatheria</taxon>
        <taxon>Chiroptera</taxon>
        <taxon>Yinpterochiroptera</taxon>
        <taxon>Pteropodoidea</taxon>
        <taxon>Pteropodidae</taxon>
        <taxon>Pteropodinae</taxon>
        <taxon>Pteropus</taxon>
    </lineage>
</organism>
<feature type="domain" description="Cadherin" evidence="15">
    <location>
        <begin position="1292"/>
        <end position="1377"/>
    </location>
</feature>